<dbReference type="Gene3D" id="3.80.10.10">
    <property type="entry name" value="Ribonuclease Inhibitor"/>
    <property type="match status" value="1"/>
</dbReference>
<dbReference type="OrthoDB" id="643377at2759"/>
<name>K0S739_THAOC</name>
<keyword evidence="2" id="KW-1185">Reference proteome</keyword>
<reference evidence="1 2" key="1">
    <citation type="journal article" date="2012" name="Genome Biol.">
        <title>Genome and low-iron response of an oceanic diatom adapted to chronic iron limitation.</title>
        <authorList>
            <person name="Lommer M."/>
            <person name="Specht M."/>
            <person name="Roy A.S."/>
            <person name="Kraemer L."/>
            <person name="Andreson R."/>
            <person name="Gutowska M.A."/>
            <person name="Wolf J."/>
            <person name="Bergner S.V."/>
            <person name="Schilhabel M.B."/>
            <person name="Klostermeier U.C."/>
            <person name="Beiko R.G."/>
            <person name="Rosenstiel P."/>
            <person name="Hippler M."/>
            <person name="Laroche J."/>
        </authorList>
    </citation>
    <scope>NUCLEOTIDE SEQUENCE [LARGE SCALE GENOMIC DNA]</scope>
    <source>
        <strain evidence="1 2">CCMP1005</strain>
    </source>
</reference>
<sequence length="126" mass="13981">MSGRKRKHDPQSDGVFLYEGGEVAEDLKSDITRIRVGPQVKDIPIKAFQGCTNLVEVQFDEGMLRVIGDRAFRDCIALQQVAIPSSVTKVGSYAFYGCRNLIKLQFNEGLDIIGKCAYHGCQALQQ</sequence>
<accession>K0S739</accession>
<dbReference type="InterPro" id="IPR032675">
    <property type="entry name" value="LRR_dom_sf"/>
</dbReference>
<dbReference type="PANTHER" id="PTHR45661">
    <property type="entry name" value="SURFACE ANTIGEN"/>
    <property type="match status" value="1"/>
</dbReference>
<gene>
    <name evidence="1" type="ORF">THAOC_25696</name>
</gene>
<evidence type="ECO:0000313" key="1">
    <source>
        <dbReference type="EMBL" id="EJK54657.1"/>
    </source>
</evidence>
<dbReference type="InterPro" id="IPR053139">
    <property type="entry name" value="Surface_bspA-like"/>
</dbReference>
<dbReference type="PANTHER" id="PTHR45661:SF3">
    <property type="entry name" value="IG-LIKE DOMAIN-CONTAINING PROTEIN"/>
    <property type="match status" value="1"/>
</dbReference>
<feature type="non-terminal residue" evidence="1">
    <location>
        <position position="126"/>
    </location>
</feature>
<dbReference type="AlphaFoldDB" id="K0S739"/>
<dbReference type="InterPro" id="IPR026906">
    <property type="entry name" value="LRR_5"/>
</dbReference>
<dbReference type="Pfam" id="PF13306">
    <property type="entry name" value="LRR_5"/>
    <property type="match status" value="1"/>
</dbReference>
<evidence type="ECO:0000313" key="2">
    <source>
        <dbReference type="Proteomes" id="UP000266841"/>
    </source>
</evidence>
<protein>
    <recommendedName>
        <fullName evidence="3">Leucine rich repeat protein</fullName>
    </recommendedName>
</protein>
<comment type="caution">
    <text evidence="1">The sequence shown here is derived from an EMBL/GenBank/DDBJ whole genome shotgun (WGS) entry which is preliminary data.</text>
</comment>
<dbReference type="EMBL" id="AGNL01035488">
    <property type="protein sequence ID" value="EJK54657.1"/>
    <property type="molecule type" value="Genomic_DNA"/>
</dbReference>
<organism evidence="1 2">
    <name type="scientific">Thalassiosira oceanica</name>
    <name type="common">Marine diatom</name>
    <dbReference type="NCBI Taxonomy" id="159749"/>
    <lineage>
        <taxon>Eukaryota</taxon>
        <taxon>Sar</taxon>
        <taxon>Stramenopiles</taxon>
        <taxon>Ochrophyta</taxon>
        <taxon>Bacillariophyta</taxon>
        <taxon>Coscinodiscophyceae</taxon>
        <taxon>Thalassiosirophycidae</taxon>
        <taxon>Thalassiosirales</taxon>
        <taxon>Thalassiosiraceae</taxon>
        <taxon>Thalassiosira</taxon>
    </lineage>
</organism>
<dbReference type="SUPFAM" id="SSF52058">
    <property type="entry name" value="L domain-like"/>
    <property type="match status" value="1"/>
</dbReference>
<evidence type="ECO:0008006" key="3">
    <source>
        <dbReference type="Google" id="ProtNLM"/>
    </source>
</evidence>
<dbReference type="Proteomes" id="UP000266841">
    <property type="component" value="Unassembled WGS sequence"/>
</dbReference>
<proteinExistence type="predicted"/>